<dbReference type="eggNOG" id="ENOG502QQX5">
    <property type="taxonomic scope" value="Eukaryota"/>
</dbReference>
<dbReference type="GO" id="GO:0016746">
    <property type="term" value="F:acyltransferase activity"/>
    <property type="evidence" value="ECO:0007669"/>
    <property type="project" value="UniProtKB-KW"/>
</dbReference>
<feature type="region of interest" description="Disordered" evidence="3">
    <location>
        <begin position="105"/>
        <end position="128"/>
    </location>
</feature>
<dbReference type="InterPro" id="IPR023213">
    <property type="entry name" value="CAT-like_dom_sf"/>
</dbReference>
<dbReference type="STRING" id="71139.A0A059DJG2"/>
<feature type="domain" description="Phthiocerol/phthiodiolone dimycocerosyl transferase C-terminal" evidence="4">
    <location>
        <begin position="266"/>
        <end position="366"/>
    </location>
</feature>
<dbReference type="SUPFAM" id="SSF52777">
    <property type="entry name" value="CoA-dependent acyltransferases"/>
    <property type="match status" value="2"/>
</dbReference>
<gene>
    <name evidence="5" type="ORF">EUGRSUZ_A02649</name>
</gene>
<keyword evidence="2" id="KW-0012">Acyltransferase</keyword>
<keyword evidence="1" id="KW-0808">Transferase</keyword>
<dbReference type="Gene3D" id="3.30.559.10">
    <property type="entry name" value="Chloramphenicol acetyltransferase-like domain"/>
    <property type="match status" value="1"/>
</dbReference>
<dbReference type="OMA" id="SMRTAFI"/>
<dbReference type="InterPro" id="IPR031641">
    <property type="entry name" value="PapA_C"/>
</dbReference>
<dbReference type="AlphaFoldDB" id="A0A059DJG2"/>
<evidence type="ECO:0000256" key="2">
    <source>
        <dbReference type="ARBA" id="ARBA00023315"/>
    </source>
</evidence>
<protein>
    <recommendedName>
        <fullName evidence="4">Phthiocerol/phthiodiolone dimycocerosyl transferase C-terminal domain-containing protein</fullName>
    </recommendedName>
</protein>
<dbReference type="Gene3D" id="3.30.559.30">
    <property type="entry name" value="Nonribosomal peptide synthetase, condensation domain"/>
    <property type="match status" value="1"/>
</dbReference>
<name>A0A059DJG2_EUCGR</name>
<dbReference type="PANTHER" id="PTHR34375">
    <property type="entry name" value="GATA ZINC FINGER PROTEIN-RELATED"/>
    <property type="match status" value="1"/>
</dbReference>
<evidence type="ECO:0000259" key="4">
    <source>
        <dbReference type="Pfam" id="PF16911"/>
    </source>
</evidence>
<dbReference type="FunCoup" id="A0A059DJG2">
    <property type="interactions" value="1639"/>
</dbReference>
<evidence type="ECO:0000256" key="3">
    <source>
        <dbReference type="SAM" id="MobiDB-lite"/>
    </source>
</evidence>
<proteinExistence type="predicted"/>
<dbReference type="Pfam" id="PF16911">
    <property type="entry name" value="PapA_C"/>
    <property type="match status" value="1"/>
</dbReference>
<dbReference type="InParanoid" id="A0A059DJG2"/>
<organism evidence="5">
    <name type="scientific">Eucalyptus grandis</name>
    <name type="common">Flooded gum</name>
    <dbReference type="NCBI Taxonomy" id="71139"/>
    <lineage>
        <taxon>Eukaryota</taxon>
        <taxon>Viridiplantae</taxon>
        <taxon>Streptophyta</taxon>
        <taxon>Embryophyta</taxon>
        <taxon>Tracheophyta</taxon>
        <taxon>Spermatophyta</taxon>
        <taxon>Magnoliopsida</taxon>
        <taxon>eudicotyledons</taxon>
        <taxon>Gunneridae</taxon>
        <taxon>Pentapetalae</taxon>
        <taxon>rosids</taxon>
        <taxon>malvids</taxon>
        <taxon>Myrtales</taxon>
        <taxon>Myrtaceae</taxon>
        <taxon>Myrtoideae</taxon>
        <taxon>Eucalypteae</taxon>
        <taxon>Eucalyptus</taxon>
    </lineage>
</organism>
<evidence type="ECO:0000313" key="5">
    <source>
        <dbReference type="EMBL" id="KCW90535.1"/>
    </source>
</evidence>
<evidence type="ECO:0000256" key="1">
    <source>
        <dbReference type="ARBA" id="ARBA00022679"/>
    </source>
</evidence>
<sequence>MSDESPDPPPPPPSEPVTRPVGGTEYSWCRAVPGGTGITVLALLLAKPPDLSLLRNALHGLQKSHPILRSRIRFDPAANAFSFVIPSSPHLEIAPFDLSSTSRILNGEDGGGGEGEGGGAGGEGDAAGATPLHRILEHEMNRNAWRDSGGGGDDGDGAGTDVFHASLYHLSEDRWALALRLHTGACDRAAAAALLRRLLLVAAEEGRDRDREEEAADANRGIEELIPSGKANKPFWARGMDLLGYSLNSFRLAHLEFVDAESPRCSRMMRLKMNREDTQRLIEGCKSREIKLCGVLAAAALIAAHTSKQQPTDNQWEKYAVVTLVDCRSYLNPPLSVQHPGFYHSAILNTHDISGSEKLWDLAKRTYTAFANAKNWNKHFTDMGDLNFLMCKAIDNPGLTVSSSLRTAFVSVFEDTVFDESNPLHEEIGVRDYIGCASVHGIGPSIAFFDTIRDGELDCACAYPSPLHSREQMQKLIDDMKRILADAD</sequence>
<reference evidence="5" key="1">
    <citation type="submission" date="2013-07" db="EMBL/GenBank/DDBJ databases">
        <title>The genome of Eucalyptus grandis.</title>
        <authorList>
            <person name="Schmutz J."/>
            <person name="Hayes R."/>
            <person name="Myburg A."/>
            <person name="Tuskan G."/>
            <person name="Grattapaglia D."/>
            <person name="Rokhsar D.S."/>
        </authorList>
    </citation>
    <scope>NUCLEOTIDE SEQUENCE</scope>
    <source>
        <tissue evidence="5">Leaf extractions</tissue>
    </source>
</reference>
<accession>A0A059DJG2</accession>
<dbReference type="Gramene" id="KCW90535">
    <property type="protein sequence ID" value="KCW90535"/>
    <property type="gene ID" value="EUGRSUZ_A02649"/>
</dbReference>
<feature type="compositionally biased region" description="Gly residues" evidence="3">
    <location>
        <begin position="108"/>
        <end position="125"/>
    </location>
</feature>
<feature type="region of interest" description="Disordered" evidence="3">
    <location>
        <begin position="1"/>
        <end position="22"/>
    </location>
</feature>
<dbReference type="PANTHER" id="PTHR34375:SF2">
    <property type="entry name" value="GATA ZINC FINGER PROTEIN"/>
    <property type="match status" value="1"/>
</dbReference>
<dbReference type="EMBL" id="KK198753">
    <property type="protein sequence ID" value="KCW90535.1"/>
    <property type="molecule type" value="Genomic_DNA"/>
</dbReference>